<organism evidence="1 2">
    <name type="scientific">Capsella rubella</name>
    <dbReference type="NCBI Taxonomy" id="81985"/>
    <lineage>
        <taxon>Eukaryota</taxon>
        <taxon>Viridiplantae</taxon>
        <taxon>Streptophyta</taxon>
        <taxon>Embryophyta</taxon>
        <taxon>Tracheophyta</taxon>
        <taxon>Spermatophyta</taxon>
        <taxon>Magnoliopsida</taxon>
        <taxon>eudicotyledons</taxon>
        <taxon>Gunneridae</taxon>
        <taxon>Pentapetalae</taxon>
        <taxon>rosids</taxon>
        <taxon>malvids</taxon>
        <taxon>Brassicales</taxon>
        <taxon>Brassicaceae</taxon>
        <taxon>Camelineae</taxon>
        <taxon>Capsella</taxon>
    </lineage>
</organism>
<sequence>MCRYLMEEKRNEKNNLPSSFASLLCVSLSLSLSQTRLCKKKKQKAKLRGIQIDFYVTPTSSVSAASHRFLLQQRSFHESIRAEPENTLLIWFSSCHL</sequence>
<gene>
    <name evidence="1" type="ORF">CARUB_v10018309mg</name>
</gene>
<evidence type="ECO:0000313" key="2">
    <source>
        <dbReference type="Proteomes" id="UP000029121"/>
    </source>
</evidence>
<keyword evidence="2" id="KW-1185">Reference proteome</keyword>
<name>R0FRX3_9BRAS</name>
<dbReference type="Proteomes" id="UP000029121">
    <property type="component" value="Unassembled WGS sequence"/>
</dbReference>
<proteinExistence type="predicted"/>
<reference evidence="2" key="1">
    <citation type="journal article" date="2013" name="Nat. Genet.">
        <title>The Capsella rubella genome and the genomic consequences of rapid mating system evolution.</title>
        <authorList>
            <person name="Slotte T."/>
            <person name="Hazzouri K.M."/>
            <person name="Agren J.A."/>
            <person name="Koenig D."/>
            <person name="Maumus F."/>
            <person name="Guo Y.L."/>
            <person name="Steige K."/>
            <person name="Platts A.E."/>
            <person name="Escobar J.S."/>
            <person name="Newman L.K."/>
            <person name="Wang W."/>
            <person name="Mandakova T."/>
            <person name="Vello E."/>
            <person name="Smith L.M."/>
            <person name="Henz S.R."/>
            <person name="Steffen J."/>
            <person name="Takuno S."/>
            <person name="Brandvain Y."/>
            <person name="Coop G."/>
            <person name="Andolfatto P."/>
            <person name="Hu T.T."/>
            <person name="Blanchette M."/>
            <person name="Clark R.M."/>
            <person name="Quesneville H."/>
            <person name="Nordborg M."/>
            <person name="Gaut B.S."/>
            <person name="Lysak M.A."/>
            <person name="Jenkins J."/>
            <person name="Grimwood J."/>
            <person name="Chapman J."/>
            <person name="Prochnik S."/>
            <person name="Shu S."/>
            <person name="Rokhsar D."/>
            <person name="Schmutz J."/>
            <person name="Weigel D."/>
            <person name="Wright S.I."/>
        </authorList>
    </citation>
    <scope>NUCLEOTIDE SEQUENCE [LARGE SCALE GENOMIC DNA]</scope>
    <source>
        <strain evidence="2">cv. Monte Gargano</strain>
    </source>
</reference>
<dbReference type="AlphaFoldDB" id="R0FRX3"/>
<dbReference type="EMBL" id="KB870809">
    <property type="protein sequence ID" value="EOA25011.1"/>
    <property type="molecule type" value="Genomic_DNA"/>
</dbReference>
<evidence type="ECO:0000313" key="1">
    <source>
        <dbReference type="EMBL" id="EOA25011.1"/>
    </source>
</evidence>
<accession>R0FRX3</accession>
<protein>
    <submittedName>
        <fullName evidence="1">Uncharacterized protein</fullName>
    </submittedName>
</protein>